<proteinExistence type="predicted"/>
<evidence type="ECO:0000313" key="2">
    <source>
        <dbReference type="Proteomes" id="UP001195483"/>
    </source>
</evidence>
<organism evidence="1 2">
    <name type="scientific">Potamilus streckersoni</name>
    <dbReference type="NCBI Taxonomy" id="2493646"/>
    <lineage>
        <taxon>Eukaryota</taxon>
        <taxon>Metazoa</taxon>
        <taxon>Spiralia</taxon>
        <taxon>Lophotrochozoa</taxon>
        <taxon>Mollusca</taxon>
        <taxon>Bivalvia</taxon>
        <taxon>Autobranchia</taxon>
        <taxon>Heteroconchia</taxon>
        <taxon>Palaeoheterodonta</taxon>
        <taxon>Unionida</taxon>
        <taxon>Unionoidea</taxon>
        <taxon>Unionidae</taxon>
        <taxon>Ambleminae</taxon>
        <taxon>Lampsilini</taxon>
        <taxon>Potamilus</taxon>
    </lineage>
</organism>
<sequence length="79" mass="9180">MAKITEEVENLSSVDYHVLLTSEEKWKIISADLQEAHIRCPSLPRIKHLLVVSREKWRQDTLTREGLKWKAVDGKKCHG</sequence>
<reference evidence="1" key="2">
    <citation type="journal article" date="2021" name="Genome Biol. Evol.">
        <title>Developing a high-quality reference genome for a parasitic bivalve with doubly uniparental inheritance (Bivalvia: Unionida).</title>
        <authorList>
            <person name="Smith C.H."/>
        </authorList>
    </citation>
    <scope>NUCLEOTIDE SEQUENCE</scope>
    <source>
        <strain evidence="1">CHS0354</strain>
        <tissue evidence="1">Mantle</tissue>
    </source>
</reference>
<evidence type="ECO:0000313" key="1">
    <source>
        <dbReference type="EMBL" id="KAK3584762.1"/>
    </source>
</evidence>
<dbReference type="EMBL" id="JAEAOA010000198">
    <property type="protein sequence ID" value="KAK3584762.1"/>
    <property type="molecule type" value="Genomic_DNA"/>
</dbReference>
<reference evidence="1" key="1">
    <citation type="journal article" date="2021" name="Genome Biol. Evol.">
        <title>A High-Quality Reference Genome for a Parasitic Bivalve with Doubly Uniparental Inheritance (Bivalvia: Unionida).</title>
        <authorList>
            <person name="Smith C.H."/>
        </authorList>
    </citation>
    <scope>NUCLEOTIDE SEQUENCE</scope>
    <source>
        <strain evidence="1">CHS0354</strain>
    </source>
</reference>
<keyword evidence="2" id="KW-1185">Reference proteome</keyword>
<comment type="caution">
    <text evidence="1">The sequence shown here is derived from an EMBL/GenBank/DDBJ whole genome shotgun (WGS) entry which is preliminary data.</text>
</comment>
<reference evidence="1" key="3">
    <citation type="submission" date="2023-05" db="EMBL/GenBank/DDBJ databases">
        <authorList>
            <person name="Smith C.H."/>
        </authorList>
    </citation>
    <scope>NUCLEOTIDE SEQUENCE</scope>
    <source>
        <strain evidence="1">CHS0354</strain>
        <tissue evidence="1">Mantle</tissue>
    </source>
</reference>
<dbReference type="Proteomes" id="UP001195483">
    <property type="component" value="Unassembled WGS sequence"/>
</dbReference>
<protein>
    <submittedName>
        <fullName evidence="1">Uncharacterized protein</fullName>
    </submittedName>
</protein>
<accession>A0AAE0VPU3</accession>
<dbReference type="AlphaFoldDB" id="A0AAE0VPU3"/>
<gene>
    <name evidence="1" type="ORF">CHS0354_002283</name>
</gene>
<name>A0AAE0VPU3_9BIVA</name>